<feature type="domain" description="Tyrosinase copper-binding" evidence="12">
    <location>
        <begin position="119"/>
        <end position="136"/>
    </location>
</feature>
<dbReference type="AlphaFoldDB" id="A0A6A5RAM1"/>
<dbReference type="InterPro" id="IPR008922">
    <property type="entry name" value="Di-copper_centre_dom_sf"/>
</dbReference>
<comment type="catalytic activity">
    <reaction evidence="10">
        <text>L-tyrosine + O2 = L-dopaquinone + H2O</text>
        <dbReference type="Rhea" id="RHEA:18117"/>
        <dbReference type="ChEBI" id="CHEBI:15377"/>
        <dbReference type="ChEBI" id="CHEBI:15379"/>
        <dbReference type="ChEBI" id="CHEBI:57924"/>
        <dbReference type="ChEBI" id="CHEBI:58315"/>
        <dbReference type="EC" id="1.14.18.1"/>
    </reaction>
</comment>
<evidence type="ECO:0000256" key="3">
    <source>
        <dbReference type="ARBA" id="ARBA00011906"/>
    </source>
</evidence>
<dbReference type="PANTHER" id="PTHR11474:SF76">
    <property type="entry name" value="SHKT DOMAIN-CONTAINING PROTEIN"/>
    <property type="match status" value="1"/>
</dbReference>
<keyword evidence="11" id="KW-0732">Signal</keyword>
<dbReference type="Proteomes" id="UP000800082">
    <property type="component" value="Unassembled WGS sequence"/>
</dbReference>
<dbReference type="GO" id="GO:0004503">
    <property type="term" value="F:tyrosinase activity"/>
    <property type="evidence" value="ECO:0007669"/>
    <property type="project" value="UniProtKB-EC"/>
</dbReference>
<dbReference type="InterPro" id="IPR050316">
    <property type="entry name" value="Tyrosinase/Hemocyanin"/>
</dbReference>
<dbReference type="EC" id="1.14.18.1" evidence="3"/>
<evidence type="ECO:0000259" key="12">
    <source>
        <dbReference type="PROSITE" id="PS00497"/>
    </source>
</evidence>
<reference evidence="13" key="1">
    <citation type="journal article" date="2020" name="Stud. Mycol.">
        <title>101 Dothideomycetes genomes: a test case for predicting lifestyles and emergence of pathogens.</title>
        <authorList>
            <person name="Haridas S."/>
            <person name="Albert R."/>
            <person name="Binder M."/>
            <person name="Bloem J."/>
            <person name="Labutti K."/>
            <person name="Salamov A."/>
            <person name="Andreopoulos B."/>
            <person name="Baker S."/>
            <person name="Barry K."/>
            <person name="Bills G."/>
            <person name="Bluhm B."/>
            <person name="Cannon C."/>
            <person name="Castanera R."/>
            <person name="Culley D."/>
            <person name="Daum C."/>
            <person name="Ezra D."/>
            <person name="Gonzalez J."/>
            <person name="Henrissat B."/>
            <person name="Kuo A."/>
            <person name="Liang C."/>
            <person name="Lipzen A."/>
            <person name="Lutzoni F."/>
            <person name="Magnuson J."/>
            <person name="Mondo S."/>
            <person name="Nolan M."/>
            <person name="Ohm R."/>
            <person name="Pangilinan J."/>
            <person name="Park H.-J."/>
            <person name="Ramirez L."/>
            <person name="Alfaro M."/>
            <person name="Sun H."/>
            <person name="Tritt A."/>
            <person name="Yoshinaga Y."/>
            <person name="Zwiers L.-H."/>
            <person name="Turgeon B."/>
            <person name="Goodwin S."/>
            <person name="Spatafora J."/>
            <person name="Crous P."/>
            <person name="Grigoriev I."/>
        </authorList>
    </citation>
    <scope>NUCLEOTIDE SEQUENCE</scope>
    <source>
        <strain evidence="13">CBS 183.55</strain>
    </source>
</reference>
<dbReference type="Gene3D" id="1.10.1280.10">
    <property type="entry name" value="Di-copper center containing domain from catechol oxidase"/>
    <property type="match status" value="1"/>
</dbReference>
<feature type="signal peptide" evidence="11">
    <location>
        <begin position="1"/>
        <end position="21"/>
    </location>
</feature>
<comment type="similarity">
    <text evidence="2">Belongs to the tyrosinase family.</text>
</comment>
<dbReference type="InterPro" id="IPR002227">
    <property type="entry name" value="Tyrosinase_Cu-bd"/>
</dbReference>
<evidence type="ECO:0000256" key="10">
    <source>
        <dbReference type="ARBA" id="ARBA00048881"/>
    </source>
</evidence>
<name>A0A6A5RAM1_9PLEO</name>
<evidence type="ECO:0000256" key="6">
    <source>
        <dbReference type="ARBA" id="ARBA00023008"/>
    </source>
</evidence>
<dbReference type="PANTHER" id="PTHR11474">
    <property type="entry name" value="TYROSINASE FAMILY MEMBER"/>
    <property type="match status" value="1"/>
</dbReference>
<evidence type="ECO:0000256" key="11">
    <source>
        <dbReference type="SAM" id="SignalP"/>
    </source>
</evidence>
<keyword evidence="7" id="KW-0503">Monooxygenase</keyword>
<dbReference type="Pfam" id="PF18132">
    <property type="entry name" value="Tyrosinase_C"/>
    <property type="match status" value="1"/>
</dbReference>
<organism evidence="13 14">
    <name type="scientific">Didymella exigua CBS 183.55</name>
    <dbReference type="NCBI Taxonomy" id="1150837"/>
    <lineage>
        <taxon>Eukaryota</taxon>
        <taxon>Fungi</taxon>
        <taxon>Dikarya</taxon>
        <taxon>Ascomycota</taxon>
        <taxon>Pezizomycotina</taxon>
        <taxon>Dothideomycetes</taxon>
        <taxon>Pleosporomycetidae</taxon>
        <taxon>Pleosporales</taxon>
        <taxon>Pleosporineae</taxon>
        <taxon>Didymellaceae</taxon>
        <taxon>Didymella</taxon>
    </lineage>
</organism>
<keyword evidence="4" id="KW-0479">Metal-binding</keyword>
<keyword evidence="5" id="KW-0560">Oxidoreductase</keyword>
<feature type="chain" id="PRO_5025594555" description="tyrosinase" evidence="11">
    <location>
        <begin position="22"/>
        <end position="585"/>
    </location>
</feature>
<evidence type="ECO:0000256" key="5">
    <source>
        <dbReference type="ARBA" id="ARBA00023002"/>
    </source>
</evidence>
<evidence type="ECO:0000256" key="2">
    <source>
        <dbReference type="ARBA" id="ARBA00009928"/>
    </source>
</evidence>
<proteinExistence type="inferred from homology"/>
<dbReference type="GO" id="GO:0046872">
    <property type="term" value="F:metal ion binding"/>
    <property type="evidence" value="ECO:0007669"/>
    <property type="project" value="UniProtKB-KW"/>
</dbReference>
<evidence type="ECO:0000256" key="9">
    <source>
        <dbReference type="ARBA" id="ARBA00048233"/>
    </source>
</evidence>
<dbReference type="PROSITE" id="PS00497">
    <property type="entry name" value="TYROSINASE_1"/>
    <property type="match status" value="1"/>
</dbReference>
<dbReference type="InterPro" id="IPR041640">
    <property type="entry name" value="Tyrosinase_C"/>
</dbReference>
<evidence type="ECO:0000313" key="13">
    <source>
        <dbReference type="EMBL" id="KAF1925295.1"/>
    </source>
</evidence>
<keyword evidence="8" id="KW-0470">Melanin biosynthesis</keyword>
<evidence type="ECO:0000256" key="7">
    <source>
        <dbReference type="ARBA" id="ARBA00023033"/>
    </source>
</evidence>
<dbReference type="GeneID" id="54355173"/>
<comment type="cofactor">
    <cofactor evidence="1">
        <name>Cu(2+)</name>
        <dbReference type="ChEBI" id="CHEBI:29036"/>
    </cofactor>
</comment>
<dbReference type="Pfam" id="PF00264">
    <property type="entry name" value="Tyrosinase"/>
    <property type="match status" value="1"/>
</dbReference>
<dbReference type="SUPFAM" id="SSF48056">
    <property type="entry name" value="Di-copper centre-containing domain"/>
    <property type="match status" value="1"/>
</dbReference>
<dbReference type="RefSeq" id="XP_033445547.1">
    <property type="nucleotide sequence ID" value="XM_033597506.1"/>
</dbReference>
<sequence length="585" mass="65654">MLASWTSWLVVASTLVSVTTCISTVPLNKRQSTEGIVTGIDSRDQNGNPFLRLEVRDMQANFPDQWNLYLIALDQLHTTDEDSPSSYYGLAKIHGRPYKTVLDAPGIPHKIGSTGYCPHSMALFLGWHRPYLALFEQKLYARIQILATHAPEDQRERYQWAAYSFRIPYWDWSLGDGSGDVPRFFVTETTVVFTPEGRNIEIWNPLYAYTFKSIPDGFEDKFRQMNRTVRWPASESPWENSRQNEFIASFANLRRQIQDQVAVAFRRTNFNGFWEAIEQVHGGHMWPLEYSSYEPLFWLHHANVDRLFALWQAQNPGVHLQRTNVGSAGNVFVEDNDVVDGDTPLLPFRRNPGSFWTTNEAMDWRLFGYDYTETRASGSASAGATVAQMYSGSTRGRLTATHTGSVTHHSVFDADEVEYTDWMINTSAAPLNLPSTFLVQFSLVGDFSSDASSNVGMWSVMLPTGHDKAKRLIHEVELLSERAIVDDMTLHGTVSLTSSLLDQIEAGNLRSLEDKDVVPFLKEKLSWKIYGGDGTQLPDSSLDSIRIDIASETAHIPSDPNAPIAYSNATTAHSEVTAGKMGGAN</sequence>
<dbReference type="PRINTS" id="PR00092">
    <property type="entry name" value="TYROSINASE"/>
</dbReference>
<dbReference type="EMBL" id="ML978985">
    <property type="protein sequence ID" value="KAF1925295.1"/>
    <property type="molecule type" value="Genomic_DNA"/>
</dbReference>
<dbReference type="GO" id="GO:0042438">
    <property type="term" value="P:melanin biosynthetic process"/>
    <property type="evidence" value="ECO:0007669"/>
    <property type="project" value="UniProtKB-KW"/>
</dbReference>
<evidence type="ECO:0000256" key="4">
    <source>
        <dbReference type="ARBA" id="ARBA00022723"/>
    </source>
</evidence>
<accession>A0A6A5RAM1</accession>
<dbReference type="OrthoDB" id="6132182at2759"/>
<comment type="catalytic activity">
    <reaction evidence="9">
        <text>2 L-dopa + O2 = 2 L-dopaquinone + 2 H2O</text>
        <dbReference type="Rhea" id="RHEA:34287"/>
        <dbReference type="ChEBI" id="CHEBI:15377"/>
        <dbReference type="ChEBI" id="CHEBI:15379"/>
        <dbReference type="ChEBI" id="CHEBI:57504"/>
        <dbReference type="ChEBI" id="CHEBI:57924"/>
        <dbReference type="EC" id="1.14.18.1"/>
    </reaction>
</comment>
<evidence type="ECO:0000256" key="1">
    <source>
        <dbReference type="ARBA" id="ARBA00001973"/>
    </source>
</evidence>
<protein>
    <recommendedName>
        <fullName evidence="3">tyrosinase</fullName>
        <ecNumber evidence="3">1.14.18.1</ecNumber>
    </recommendedName>
</protein>
<keyword evidence="6" id="KW-0186">Copper</keyword>
<keyword evidence="14" id="KW-1185">Reference proteome</keyword>
<evidence type="ECO:0000256" key="8">
    <source>
        <dbReference type="ARBA" id="ARBA00023101"/>
    </source>
</evidence>
<evidence type="ECO:0000313" key="14">
    <source>
        <dbReference type="Proteomes" id="UP000800082"/>
    </source>
</evidence>
<gene>
    <name evidence="13" type="ORF">M421DRAFT_7989</name>
</gene>